<keyword evidence="5" id="KW-0472">Membrane</keyword>
<dbReference type="InterPro" id="IPR050515">
    <property type="entry name" value="Beta-lactam/transpept"/>
</dbReference>
<dbReference type="Pfam" id="PF05223">
    <property type="entry name" value="MecA_N"/>
    <property type="match status" value="1"/>
</dbReference>
<dbReference type="GO" id="GO:0071972">
    <property type="term" value="F:peptidoglycan L,D-transpeptidase activity"/>
    <property type="evidence" value="ECO:0007669"/>
    <property type="project" value="TreeGrafter"/>
</dbReference>
<comment type="similarity">
    <text evidence="3">Belongs to the transpeptidase family.</text>
</comment>
<feature type="domain" description="NTF2-like N-terminal transpeptidase" evidence="9">
    <location>
        <begin position="32"/>
        <end position="154"/>
    </location>
</feature>
<dbReference type="GO" id="GO:0005886">
    <property type="term" value="C:plasma membrane"/>
    <property type="evidence" value="ECO:0007669"/>
    <property type="project" value="TreeGrafter"/>
</dbReference>
<dbReference type="InterPro" id="IPR005311">
    <property type="entry name" value="PBP_dimer"/>
</dbReference>
<evidence type="ECO:0000256" key="4">
    <source>
        <dbReference type="ARBA" id="ARBA00012448"/>
    </source>
</evidence>
<dbReference type="Gene3D" id="3.30.1390.30">
    <property type="entry name" value="Penicillin-binding protein 2a, domain 3"/>
    <property type="match status" value="1"/>
</dbReference>
<name>A0A1V2A8Q5_9BACI</name>
<keyword evidence="11" id="KW-1185">Reference proteome</keyword>
<dbReference type="SUPFAM" id="SSF54427">
    <property type="entry name" value="NTF2-like"/>
    <property type="match status" value="1"/>
</dbReference>
<evidence type="ECO:0000256" key="5">
    <source>
        <dbReference type="ARBA" id="ARBA00023136"/>
    </source>
</evidence>
<comment type="caution">
    <text evidence="10">The sequence shown here is derived from an EMBL/GenBank/DDBJ whole genome shotgun (WGS) entry which is preliminary data.</text>
</comment>
<evidence type="ECO:0000259" key="9">
    <source>
        <dbReference type="Pfam" id="PF05223"/>
    </source>
</evidence>
<feature type="domain" description="Penicillin-binding protein transpeptidase" evidence="7">
    <location>
        <begin position="361"/>
        <end position="669"/>
    </location>
</feature>
<comment type="catalytic activity">
    <reaction evidence="6">
        <text>Preferential cleavage: (Ac)2-L-Lys-D-Ala-|-D-Ala. Also transpeptidation of peptidyl-alanyl moieties that are N-acyl substituents of D-alanine.</text>
        <dbReference type="EC" id="3.4.16.4"/>
    </reaction>
</comment>
<dbReference type="GO" id="GO:0046677">
    <property type="term" value="P:response to antibiotic"/>
    <property type="evidence" value="ECO:0007669"/>
    <property type="project" value="InterPro"/>
</dbReference>
<evidence type="ECO:0000256" key="1">
    <source>
        <dbReference type="ARBA" id="ARBA00004370"/>
    </source>
</evidence>
<dbReference type="GO" id="GO:0009252">
    <property type="term" value="P:peptidoglycan biosynthetic process"/>
    <property type="evidence" value="ECO:0007669"/>
    <property type="project" value="UniProtKB-UniPathway"/>
</dbReference>
<evidence type="ECO:0000259" key="7">
    <source>
        <dbReference type="Pfam" id="PF00905"/>
    </source>
</evidence>
<dbReference type="InterPro" id="IPR001460">
    <property type="entry name" value="PCN-bd_Tpept"/>
</dbReference>
<dbReference type="Proteomes" id="UP000188613">
    <property type="component" value="Unassembled WGS sequence"/>
</dbReference>
<evidence type="ECO:0000256" key="2">
    <source>
        <dbReference type="ARBA" id="ARBA00004752"/>
    </source>
</evidence>
<dbReference type="GO" id="GO:0008658">
    <property type="term" value="F:penicillin binding"/>
    <property type="evidence" value="ECO:0007669"/>
    <property type="project" value="InterPro"/>
</dbReference>
<dbReference type="EMBL" id="MSFI01000011">
    <property type="protein sequence ID" value="OMP67310.1"/>
    <property type="molecule type" value="Genomic_DNA"/>
</dbReference>
<dbReference type="UniPathway" id="UPA00219"/>
<dbReference type="PANTHER" id="PTHR30627">
    <property type="entry name" value="PEPTIDOGLYCAN D,D-TRANSPEPTIDASE"/>
    <property type="match status" value="1"/>
</dbReference>
<organism evidence="10 11">
    <name type="scientific">Domibacillus epiphyticus</name>
    <dbReference type="NCBI Taxonomy" id="1714355"/>
    <lineage>
        <taxon>Bacteria</taxon>
        <taxon>Bacillati</taxon>
        <taxon>Bacillota</taxon>
        <taxon>Bacilli</taxon>
        <taxon>Bacillales</taxon>
        <taxon>Bacillaceae</taxon>
        <taxon>Domibacillus</taxon>
    </lineage>
</organism>
<dbReference type="InterPro" id="IPR036138">
    <property type="entry name" value="PBP_dimer_sf"/>
</dbReference>
<dbReference type="SUPFAM" id="SSF56601">
    <property type="entry name" value="beta-lactamase/transpeptidase-like"/>
    <property type="match status" value="1"/>
</dbReference>
<dbReference type="Gene3D" id="3.40.710.10">
    <property type="entry name" value="DD-peptidase/beta-lactamase superfamily"/>
    <property type="match status" value="1"/>
</dbReference>
<dbReference type="SUPFAM" id="SSF56519">
    <property type="entry name" value="Penicillin binding protein dimerisation domain"/>
    <property type="match status" value="1"/>
</dbReference>
<dbReference type="GO" id="GO:0071555">
    <property type="term" value="P:cell wall organization"/>
    <property type="evidence" value="ECO:0007669"/>
    <property type="project" value="TreeGrafter"/>
</dbReference>
<accession>A0A1V2A8Q5</accession>
<comment type="pathway">
    <text evidence="2">Cell wall biogenesis; peptidoglycan biosynthesis.</text>
</comment>
<reference evidence="10 11" key="1">
    <citation type="submission" date="2016-12" db="EMBL/GenBank/DDBJ databases">
        <title>Domibacillus sp. SAB 38T whole genome sequencing.</title>
        <authorList>
            <person name="Verma A."/>
            <person name="Ojha A.K."/>
            <person name="Krishnamurthi S."/>
        </authorList>
    </citation>
    <scope>NUCLEOTIDE SEQUENCE [LARGE SCALE GENOMIC DNA]</scope>
    <source>
        <strain evidence="10 11">SAB 38</strain>
    </source>
</reference>
<evidence type="ECO:0000313" key="10">
    <source>
        <dbReference type="EMBL" id="OMP67310.1"/>
    </source>
</evidence>
<proteinExistence type="inferred from homology"/>
<gene>
    <name evidence="10" type="ORF">BTO28_08275</name>
</gene>
<dbReference type="Gene3D" id="3.10.450.100">
    <property type="entry name" value="NTF2-like, domain 1"/>
    <property type="match status" value="1"/>
</dbReference>
<comment type="subcellular location">
    <subcellularLocation>
        <location evidence="1">Membrane</location>
    </subcellularLocation>
</comment>
<dbReference type="InterPro" id="IPR032710">
    <property type="entry name" value="NTF2-like_dom_sf"/>
</dbReference>
<dbReference type="GO" id="GO:0009002">
    <property type="term" value="F:serine-type D-Ala-D-Ala carboxypeptidase activity"/>
    <property type="evidence" value="ECO:0007669"/>
    <property type="project" value="UniProtKB-EC"/>
</dbReference>
<dbReference type="Pfam" id="PF03717">
    <property type="entry name" value="PBP_dimer"/>
    <property type="match status" value="1"/>
</dbReference>
<dbReference type="EC" id="3.4.16.4" evidence="4"/>
<evidence type="ECO:0000313" key="11">
    <source>
        <dbReference type="Proteomes" id="UP000188613"/>
    </source>
</evidence>
<dbReference type="InterPro" id="IPR007887">
    <property type="entry name" value="MecA_N"/>
</dbReference>
<protein>
    <recommendedName>
        <fullName evidence="4">serine-type D-Ala-D-Ala carboxypeptidase</fullName>
        <ecNumber evidence="4">3.4.16.4</ecNumber>
    </recommendedName>
</protein>
<dbReference type="STRING" id="1714355.BTO28_08275"/>
<dbReference type="Pfam" id="PF00905">
    <property type="entry name" value="Transpeptidase"/>
    <property type="match status" value="1"/>
</dbReference>
<dbReference type="InterPro" id="IPR012338">
    <property type="entry name" value="Beta-lactam/transpept-like"/>
</dbReference>
<feature type="domain" description="Penicillin-binding protein dimerisation" evidence="8">
    <location>
        <begin position="163"/>
        <end position="328"/>
    </location>
</feature>
<evidence type="ECO:0000259" key="8">
    <source>
        <dbReference type="Pfam" id="PF03717"/>
    </source>
</evidence>
<dbReference type="Gene3D" id="3.90.1310.10">
    <property type="entry name" value="Penicillin-binding protein 2a (Domain 2)"/>
    <property type="match status" value="1"/>
</dbReference>
<evidence type="ECO:0000256" key="3">
    <source>
        <dbReference type="ARBA" id="ARBA00007171"/>
    </source>
</evidence>
<dbReference type="AlphaFoldDB" id="A0A1V2A8Q5"/>
<evidence type="ECO:0000256" key="6">
    <source>
        <dbReference type="ARBA" id="ARBA00034000"/>
    </source>
</evidence>
<sequence>MNMKKVSILIMVLGLASGSLLLWHFLKLNQASPEEVFNDYVRQFSEQNYDEMLQLISEGELEAYGYTKKSFTDKYAAVFSGIEASSIDVLSKELLYDEDHERYEGRFKVKIYTFLGEVTASYQTFFIEEKTDDGKVWKVKWNPSLIFAGMEKGDKVSTQTYLPRRGTIFDRNGTPLALEKDVYEMGIIPGKLGEFNEAGIKKLSTYFNIPEETFQKALDQKWVTKNTFVPIAVMPVNFHPESIDEDLPGVLFQTKRIRYYPENESSAHLIGYVKQVTSEDIEKNAGHEYTSGDYIGKTGLEQVYEKQLRGKKGGIIQIKDEEGKLKNTLKEVEAINGRNIHLTIDAALQSNIYETMKHDAGAVSAIHPVTGEMLALVSYPSFDPNLMVSGMTEEQWKAYSKNPKLPFLSRFSSLYAPGSTFKAITAASGLASGTTFPEKKREISGLQWKKDNSWGGYFVTRVKEANPVDMVDALAYSDNIYFAQEALEMGADKFEQNALAFGFQEDFQLPIYLKKSQLSNDGIDNEVLLADSAYGQGEVLMSIVHLGTAFTPFVNGGNMVMPVLVTDENESVRKSVISSEIASTVQNALIQVVERNSGTAHNLNTAKEVLAAKTGTAELKSKKGEDGKENGFVVVFDTKSPSILLTAIVEDVKNRGGSHYVTKKIKPVLDRYLTENE</sequence>
<dbReference type="PANTHER" id="PTHR30627:SF25">
    <property type="entry name" value="PENICILLIN-BINDING PROTEIN 3"/>
    <property type="match status" value="1"/>
</dbReference>